<keyword evidence="1" id="KW-0472">Membrane</keyword>
<feature type="transmembrane region" description="Helical" evidence="1">
    <location>
        <begin position="51"/>
        <end position="74"/>
    </location>
</feature>
<name>A0ABT7Z2D1_9ACTN</name>
<feature type="transmembrane region" description="Helical" evidence="1">
    <location>
        <begin position="20"/>
        <end position="39"/>
    </location>
</feature>
<evidence type="ECO:0000313" key="3">
    <source>
        <dbReference type="Proteomes" id="UP001174050"/>
    </source>
</evidence>
<keyword evidence="3" id="KW-1185">Reference proteome</keyword>
<protein>
    <recommendedName>
        <fullName evidence="4">DUF1499 domain-containing protein</fullName>
    </recommendedName>
</protein>
<proteinExistence type="predicted"/>
<gene>
    <name evidence="2" type="ORF">QWM81_06275</name>
</gene>
<dbReference type="RefSeq" id="WP_290110582.1">
    <property type="nucleotide sequence ID" value="NZ_JAUEPL010000006.1"/>
</dbReference>
<sequence length="201" mass="21383">MGERGTALKVWLRLLRAPLALAAVVGVPLGAAVAAGLAYDPEVSAGDALGAFGFVVACACVLIPLPLATARLVSARLAARRTGRPMEPGMTDGRQSFEATGTNPYGLTAGDLADRFTAGLKERAKLSTGPYVYSCLGRADVVVLVEAALTMREQDFTVRITATPRSPWRRRINGVETWEVLQNVRSRVEDAVARQAGHRPV</sequence>
<keyword evidence="1" id="KW-0812">Transmembrane</keyword>
<evidence type="ECO:0000256" key="1">
    <source>
        <dbReference type="SAM" id="Phobius"/>
    </source>
</evidence>
<dbReference type="EMBL" id="JAUEPL010000006">
    <property type="protein sequence ID" value="MDN3293654.1"/>
    <property type="molecule type" value="Genomic_DNA"/>
</dbReference>
<evidence type="ECO:0000313" key="2">
    <source>
        <dbReference type="EMBL" id="MDN3293654.1"/>
    </source>
</evidence>
<dbReference type="Proteomes" id="UP001174050">
    <property type="component" value="Unassembled WGS sequence"/>
</dbReference>
<accession>A0ABT7Z2D1</accession>
<evidence type="ECO:0008006" key="4">
    <source>
        <dbReference type="Google" id="ProtNLM"/>
    </source>
</evidence>
<keyword evidence="1" id="KW-1133">Transmembrane helix</keyword>
<comment type="caution">
    <text evidence="2">The sequence shown here is derived from an EMBL/GenBank/DDBJ whole genome shotgun (WGS) entry which is preliminary data.</text>
</comment>
<reference evidence="2" key="1">
    <citation type="submission" date="2023-06" db="EMBL/GenBank/DDBJ databases">
        <title>WGS-Sequencing of Streptomyces ficellus isolate 21 collected from sand in Gara Djebilet Iron Mine in Algeria.</title>
        <authorList>
            <person name="Zegers G.P."/>
            <person name="Gomez A."/>
            <person name="Gueddou A."/>
            <person name="Zahara A.F."/>
            <person name="Worth M."/>
            <person name="Sevigny J.L."/>
            <person name="Tisa L."/>
        </authorList>
    </citation>
    <scope>NUCLEOTIDE SEQUENCE</scope>
    <source>
        <strain evidence="2">AS11</strain>
    </source>
</reference>
<organism evidence="2 3">
    <name type="scientific">Streptomyces ficellus</name>
    <dbReference type="NCBI Taxonomy" id="1977088"/>
    <lineage>
        <taxon>Bacteria</taxon>
        <taxon>Bacillati</taxon>
        <taxon>Actinomycetota</taxon>
        <taxon>Actinomycetes</taxon>
        <taxon>Kitasatosporales</taxon>
        <taxon>Streptomycetaceae</taxon>
        <taxon>Streptomyces</taxon>
    </lineage>
</organism>